<comment type="caution">
    <text evidence="1">The sequence shown here is derived from an EMBL/GenBank/DDBJ whole genome shotgun (WGS) entry which is preliminary data.</text>
</comment>
<accession>A0A7W7B4P1</accession>
<dbReference type="EC" id="1.5.3.1" evidence="1"/>
<keyword evidence="2" id="KW-1185">Reference proteome</keyword>
<keyword evidence="1" id="KW-0560">Oxidoreductase</keyword>
<dbReference type="Proteomes" id="UP000566324">
    <property type="component" value="Unassembled WGS sequence"/>
</dbReference>
<sequence>MLLIECPWCGPRAENEFRCGGESPIVRPTDPATTDDEAWAQYMFYRDNAKGLGFERWHHRFGCGLWFNIARDTVSHRVLAVYGMTDPRPALESEA</sequence>
<protein>
    <submittedName>
        <fullName evidence="1">Sarcosine oxidase subunit delta</fullName>
        <ecNumber evidence="1">1.5.3.1</ecNumber>
    </submittedName>
</protein>
<dbReference type="Gene3D" id="3.30.2270.10">
    <property type="entry name" value="Folate-binding superfamily"/>
    <property type="match status" value="1"/>
</dbReference>
<dbReference type="AlphaFoldDB" id="A0A7W7B4P1"/>
<dbReference type="GO" id="GO:0046653">
    <property type="term" value="P:tetrahydrofolate metabolic process"/>
    <property type="evidence" value="ECO:0007669"/>
    <property type="project" value="InterPro"/>
</dbReference>
<proteinExistence type="predicted"/>
<dbReference type="EMBL" id="JACHNZ010000028">
    <property type="protein sequence ID" value="MBB4632852.1"/>
    <property type="molecule type" value="Genomic_DNA"/>
</dbReference>
<dbReference type="GO" id="GO:0008115">
    <property type="term" value="F:sarcosine oxidase activity"/>
    <property type="evidence" value="ECO:0007669"/>
    <property type="project" value="UniProtKB-EC"/>
</dbReference>
<name>A0A7W7B4P1_9SPHN</name>
<dbReference type="RefSeq" id="WP_184069933.1">
    <property type="nucleotide sequence ID" value="NZ_JACHNZ010000028.1"/>
</dbReference>
<gene>
    <name evidence="1" type="ORF">GGQ98_002479</name>
</gene>
<dbReference type="Pfam" id="PF04267">
    <property type="entry name" value="SoxD"/>
    <property type="match status" value="1"/>
</dbReference>
<reference evidence="1 2" key="1">
    <citation type="submission" date="2020-08" db="EMBL/GenBank/DDBJ databases">
        <title>Genomic Encyclopedia of Type Strains, Phase IV (KMG-IV): sequencing the most valuable type-strain genomes for metagenomic binning, comparative biology and taxonomic classification.</title>
        <authorList>
            <person name="Goeker M."/>
        </authorList>
    </citation>
    <scope>NUCLEOTIDE SEQUENCE [LARGE SCALE GENOMIC DNA]</scope>
    <source>
        <strain evidence="1 2">DSM 17328</strain>
    </source>
</reference>
<evidence type="ECO:0000313" key="2">
    <source>
        <dbReference type="Proteomes" id="UP000566324"/>
    </source>
</evidence>
<dbReference type="InterPro" id="IPR006279">
    <property type="entry name" value="SoxD"/>
</dbReference>
<evidence type="ECO:0000313" key="1">
    <source>
        <dbReference type="EMBL" id="MBB4632852.1"/>
    </source>
</evidence>
<dbReference type="InterPro" id="IPR038561">
    <property type="entry name" value="SoxD_sf"/>
</dbReference>
<organism evidence="1 2">
    <name type="scientific">Sphingosinicella soli</name>
    <dbReference type="NCBI Taxonomy" id="333708"/>
    <lineage>
        <taxon>Bacteria</taxon>
        <taxon>Pseudomonadati</taxon>
        <taxon>Pseudomonadota</taxon>
        <taxon>Alphaproteobacteria</taxon>
        <taxon>Sphingomonadales</taxon>
        <taxon>Sphingosinicellaceae</taxon>
        <taxon>Sphingosinicella</taxon>
    </lineage>
</organism>